<name>A0A413I371_9BACT</name>
<proteinExistence type="predicted"/>
<accession>A0A413I371</accession>
<evidence type="ECO:0000313" key="3">
    <source>
        <dbReference type="Proteomes" id="UP000284434"/>
    </source>
</evidence>
<dbReference type="Proteomes" id="UP001199750">
    <property type="component" value="Unassembled WGS sequence"/>
</dbReference>
<gene>
    <name evidence="2" type="ORF">DXA53_20040</name>
    <name evidence="1" type="ORF">L0P03_20940</name>
</gene>
<dbReference type="RefSeq" id="WP_046405875.1">
    <property type="nucleotide sequence ID" value="NZ_JABWDG010000099.1"/>
</dbReference>
<dbReference type="EMBL" id="QSCO01000055">
    <property type="protein sequence ID" value="RGY01802.1"/>
    <property type="molecule type" value="Genomic_DNA"/>
</dbReference>
<sequence length="129" mass="14654">MNFHDLVFYSKHHYRFECGVEIGGGAAKRAIRIQDSISGNEGYSVTIYDTEENEVLRADRVSMSTKPMKIISSSFDETTMQGWGVYTPPFGGIQIPYSNYGLTIYHPGGMIQKITLHMFDKNVDIEYKL</sequence>
<evidence type="ECO:0000313" key="1">
    <source>
        <dbReference type="EMBL" id="MCG4962286.1"/>
    </source>
</evidence>
<reference evidence="2 3" key="1">
    <citation type="submission" date="2018-08" db="EMBL/GenBank/DDBJ databases">
        <title>A genome reference for cultivated species of the human gut microbiota.</title>
        <authorList>
            <person name="Zou Y."/>
            <person name="Xue W."/>
            <person name="Luo G."/>
        </authorList>
    </citation>
    <scope>NUCLEOTIDE SEQUENCE [LARGE SCALE GENOMIC DNA]</scope>
    <source>
        <strain evidence="2 3">OF03-11</strain>
    </source>
</reference>
<dbReference type="EMBL" id="JAKNDN010000070">
    <property type="protein sequence ID" value="MCG4962286.1"/>
    <property type="molecule type" value="Genomic_DNA"/>
</dbReference>
<comment type="caution">
    <text evidence="2">The sequence shown here is derived from an EMBL/GenBank/DDBJ whole genome shotgun (WGS) entry which is preliminary data.</text>
</comment>
<evidence type="ECO:0000313" key="2">
    <source>
        <dbReference type="EMBL" id="RGY01802.1"/>
    </source>
</evidence>
<organism evidence="2 3">
    <name type="scientific">Odoribacter splanchnicus</name>
    <dbReference type="NCBI Taxonomy" id="28118"/>
    <lineage>
        <taxon>Bacteria</taxon>
        <taxon>Pseudomonadati</taxon>
        <taxon>Bacteroidota</taxon>
        <taxon>Bacteroidia</taxon>
        <taxon>Bacteroidales</taxon>
        <taxon>Odoribacteraceae</taxon>
        <taxon>Odoribacter</taxon>
    </lineage>
</organism>
<protein>
    <submittedName>
        <fullName evidence="2">Uncharacterized protein</fullName>
    </submittedName>
</protein>
<dbReference type="Proteomes" id="UP000284434">
    <property type="component" value="Unassembled WGS sequence"/>
</dbReference>
<reference evidence="1" key="2">
    <citation type="submission" date="2022-01" db="EMBL/GenBank/DDBJ databases">
        <title>Collection of gut derived symbiotic bacterial strains cultured from healthy donors.</title>
        <authorList>
            <person name="Lin H."/>
            <person name="Kohout C."/>
            <person name="Waligurski E."/>
            <person name="Pamer E.G."/>
        </authorList>
    </citation>
    <scope>NUCLEOTIDE SEQUENCE</scope>
    <source>
        <strain evidence="1">DFI.1.149</strain>
    </source>
</reference>
<dbReference type="AlphaFoldDB" id="A0A413I371"/>